<accession>A0ABY7GMZ8</accession>
<name>A0ABY7GMZ8_9GAMM</name>
<evidence type="ECO:0000256" key="2">
    <source>
        <dbReference type="ARBA" id="ARBA00022908"/>
    </source>
</evidence>
<evidence type="ECO:0000256" key="4">
    <source>
        <dbReference type="ARBA" id="ARBA00023172"/>
    </source>
</evidence>
<sequence length="418" mass="47140">MAININKDAVYRAAKPQNKDYKISDGGGLSLLVKTDGTKRWLFYYRFNGKQNTFGLGIYPNTTLENARRQSEEARKQVADGINPAEIRSAVKKAKQISKLNEERIEEGLPILGSFADVTRKWLDSISHLTSATTHKKKTSRIERLAFPLLGDKSIKEIKSADVLAVLKPMIDKQQLETAHRLHAEISSIFAYAIVHNFTEYDPAQPVAKQIPAQKVKHRAAIIDPKQVAQLLRDISNYQGTFVVQSAFRLSPLLFQRPGEIRQMLWSDVDLVSREWRPYISKTDFHHIVPLSTQAIAILEAIQPFTGGGQYVFPSSRGDGRPMSDNTIRTALKSLGYDSDVMTAHGFRTTASTLLNEHGWSPDAIERQLAHAPRDQVRAAYNRAQYLDERRRMMQAWADYLDSLKAGAQVIPISRTVQ</sequence>
<dbReference type="PANTHER" id="PTHR30629">
    <property type="entry name" value="PROPHAGE INTEGRASE"/>
    <property type="match status" value="1"/>
</dbReference>
<dbReference type="InterPro" id="IPR025166">
    <property type="entry name" value="Integrase_DNA_bind_dom"/>
</dbReference>
<dbReference type="EMBL" id="CP113517">
    <property type="protein sequence ID" value="WAR45879.1"/>
    <property type="molecule type" value="Genomic_DNA"/>
</dbReference>
<dbReference type="RefSeq" id="WP_255186786.1">
    <property type="nucleotide sequence ID" value="NZ_CP113517.1"/>
</dbReference>
<feature type="domain" description="Core-binding (CB)" evidence="7">
    <location>
        <begin position="113"/>
        <end position="194"/>
    </location>
</feature>
<dbReference type="PANTHER" id="PTHR30629:SF2">
    <property type="entry name" value="PROPHAGE INTEGRASE INTS-RELATED"/>
    <property type="match status" value="1"/>
</dbReference>
<organism evidence="8 9">
    <name type="scientific">Methylomonas rapida</name>
    <dbReference type="NCBI Taxonomy" id="2963939"/>
    <lineage>
        <taxon>Bacteria</taxon>
        <taxon>Pseudomonadati</taxon>
        <taxon>Pseudomonadota</taxon>
        <taxon>Gammaproteobacteria</taxon>
        <taxon>Methylococcales</taxon>
        <taxon>Methylococcaceae</taxon>
        <taxon>Methylomonas</taxon>
    </lineage>
</organism>
<evidence type="ECO:0000256" key="5">
    <source>
        <dbReference type="PROSITE-ProRule" id="PRU01248"/>
    </source>
</evidence>
<keyword evidence="9" id="KW-1185">Reference proteome</keyword>
<dbReference type="PROSITE" id="PS51898">
    <property type="entry name" value="TYR_RECOMBINASE"/>
    <property type="match status" value="1"/>
</dbReference>
<keyword evidence="2" id="KW-0229">DNA integration</keyword>
<dbReference type="InterPro" id="IPR013762">
    <property type="entry name" value="Integrase-like_cat_sf"/>
</dbReference>
<gene>
    <name evidence="8" type="ORF">NM686_005010</name>
</gene>
<evidence type="ECO:0000259" key="7">
    <source>
        <dbReference type="PROSITE" id="PS51900"/>
    </source>
</evidence>
<evidence type="ECO:0000256" key="1">
    <source>
        <dbReference type="ARBA" id="ARBA00008857"/>
    </source>
</evidence>
<proteinExistence type="inferred from homology"/>
<dbReference type="Gene3D" id="1.10.443.10">
    <property type="entry name" value="Intergrase catalytic core"/>
    <property type="match status" value="1"/>
</dbReference>
<comment type="similarity">
    <text evidence="1">Belongs to the 'phage' integrase family.</text>
</comment>
<protein>
    <submittedName>
        <fullName evidence="8">Tyrosine-type recombinase/integrase</fullName>
    </submittedName>
</protein>
<dbReference type="InterPro" id="IPR010998">
    <property type="entry name" value="Integrase_recombinase_N"/>
</dbReference>
<dbReference type="InterPro" id="IPR053876">
    <property type="entry name" value="Phage_int_M"/>
</dbReference>
<dbReference type="InterPro" id="IPR002104">
    <property type="entry name" value="Integrase_catalytic"/>
</dbReference>
<reference evidence="8" key="1">
    <citation type="submission" date="2022-11" db="EMBL/GenBank/DDBJ databases">
        <title>Methylomonas rapida sp. nov., Carotenoid-Producing Obligate Methanotrophs with High Growth Characteristics and Biotechnological Potential.</title>
        <authorList>
            <person name="Tikhonova E.N."/>
            <person name="Suleimanov R.Z."/>
            <person name="Miroshnikov K."/>
            <person name="Oshkin I.Y."/>
            <person name="Belova S.E."/>
            <person name="Danilova O.V."/>
            <person name="Ashikhmin A."/>
            <person name="Konopkin A."/>
            <person name="But S.Y."/>
            <person name="Khmelenina V.N."/>
            <person name="Kuznetsov N."/>
            <person name="Pimenov N.V."/>
            <person name="Dedysh S.N."/>
        </authorList>
    </citation>
    <scope>NUCLEOTIDE SEQUENCE</scope>
    <source>
        <strain evidence="8">MP1</strain>
    </source>
</reference>
<evidence type="ECO:0000313" key="9">
    <source>
        <dbReference type="Proteomes" id="UP001162780"/>
    </source>
</evidence>
<dbReference type="Gene3D" id="1.10.150.130">
    <property type="match status" value="1"/>
</dbReference>
<keyword evidence="4" id="KW-0233">DNA recombination</keyword>
<evidence type="ECO:0000313" key="8">
    <source>
        <dbReference type="EMBL" id="WAR45879.1"/>
    </source>
</evidence>
<dbReference type="InterPro" id="IPR044068">
    <property type="entry name" value="CB"/>
</dbReference>
<evidence type="ECO:0000256" key="3">
    <source>
        <dbReference type="ARBA" id="ARBA00023125"/>
    </source>
</evidence>
<evidence type="ECO:0000259" key="6">
    <source>
        <dbReference type="PROSITE" id="PS51898"/>
    </source>
</evidence>
<dbReference type="SUPFAM" id="SSF56349">
    <property type="entry name" value="DNA breaking-rejoining enzymes"/>
    <property type="match status" value="1"/>
</dbReference>
<dbReference type="Proteomes" id="UP001162780">
    <property type="component" value="Chromosome"/>
</dbReference>
<dbReference type="InterPro" id="IPR011010">
    <property type="entry name" value="DNA_brk_join_enz"/>
</dbReference>
<dbReference type="Pfam" id="PF13356">
    <property type="entry name" value="Arm-DNA-bind_3"/>
    <property type="match status" value="1"/>
</dbReference>
<dbReference type="InterPro" id="IPR050808">
    <property type="entry name" value="Phage_Integrase"/>
</dbReference>
<keyword evidence="3 5" id="KW-0238">DNA-binding</keyword>
<dbReference type="Pfam" id="PF22022">
    <property type="entry name" value="Phage_int_M"/>
    <property type="match status" value="1"/>
</dbReference>
<dbReference type="Gene3D" id="3.30.160.390">
    <property type="entry name" value="Integrase, DNA-binding domain"/>
    <property type="match status" value="1"/>
</dbReference>
<dbReference type="Pfam" id="PF00589">
    <property type="entry name" value="Phage_integrase"/>
    <property type="match status" value="1"/>
</dbReference>
<feature type="domain" description="Tyr recombinase" evidence="6">
    <location>
        <begin position="218"/>
        <end position="394"/>
    </location>
</feature>
<dbReference type="PROSITE" id="PS51900">
    <property type="entry name" value="CB"/>
    <property type="match status" value="1"/>
</dbReference>
<dbReference type="InterPro" id="IPR038488">
    <property type="entry name" value="Integrase_DNA-bd_sf"/>
</dbReference>
<dbReference type="CDD" id="cd00801">
    <property type="entry name" value="INT_P4_C"/>
    <property type="match status" value="1"/>
</dbReference>